<dbReference type="Proteomes" id="UP000719766">
    <property type="component" value="Unassembled WGS sequence"/>
</dbReference>
<dbReference type="GeneID" id="64599359"/>
<evidence type="ECO:0000256" key="1">
    <source>
        <dbReference type="SAM" id="MobiDB-lite"/>
    </source>
</evidence>
<dbReference type="AlphaFoldDB" id="A0A9P7J7N4"/>
<dbReference type="RefSeq" id="XP_041167193.1">
    <property type="nucleotide sequence ID" value="XM_041305595.1"/>
</dbReference>
<gene>
    <name evidence="2" type="ORF">HD556DRAFT_1436667</name>
</gene>
<organism evidence="2 3">
    <name type="scientific">Suillus plorans</name>
    <dbReference type="NCBI Taxonomy" id="116603"/>
    <lineage>
        <taxon>Eukaryota</taxon>
        <taxon>Fungi</taxon>
        <taxon>Dikarya</taxon>
        <taxon>Basidiomycota</taxon>
        <taxon>Agaricomycotina</taxon>
        <taxon>Agaricomycetes</taxon>
        <taxon>Agaricomycetidae</taxon>
        <taxon>Boletales</taxon>
        <taxon>Suillineae</taxon>
        <taxon>Suillaceae</taxon>
        <taxon>Suillus</taxon>
    </lineage>
</organism>
<feature type="region of interest" description="Disordered" evidence="1">
    <location>
        <begin position="77"/>
        <end position="99"/>
    </location>
</feature>
<comment type="caution">
    <text evidence="2">The sequence shown here is derived from an EMBL/GenBank/DDBJ whole genome shotgun (WGS) entry which is preliminary data.</text>
</comment>
<accession>A0A9P7J7N4</accession>
<name>A0A9P7J7N4_9AGAM</name>
<sequence>MSMNENVPGTFPLNSPIPMGGLSIDPGALDLGVESAWTRGDEVIAGVERSLSLGAKTPTSDQLSTDSWLGALGALSKISSPPTGDGESASSMMARDLLL</sequence>
<dbReference type="OrthoDB" id="2693131at2759"/>
<dbReference type="EMBL" id="JABBWE010000002">
    <property type="protein sequence ID" value="KAG1806722.1"/>
    <property type="molecule type" value="Genomic_DNA"/>
</dbReference>
<evidence type="ECO:0000313" key="2">
    <source>
        <dbReference type="EMBL" id="KAG1806722.1"/>
    </source>
</evidence>
<proteinExistence type="predicted"/>
<reference evidence="2" key="1">
    <citation type="journal article" date="2020" name="New Phytol.">
        <title>Comparative genomics reveals dynamic genome evolution in host specialist ectomycorrhizal fungi.</title>
        <authorList>
            <person name="Lofgren L.A."/>
            <person name="Nguyen N.H."/>
            <person name="Vilgalys R."/>
            <person name="Ruytinx J."/>
            <person name="Liao H.L."/>
            <person name="Branco S."/>
            <person name="Kuo A."/>
            <person name="LaButti K."/>
            <person name="Lipzen A."/>
            <person name="Andreopoulos W."/>
            <person name="Pangilinan J."/>
            <person name="Riley R."/>
            <person name="Hundley H."/>
            <person name="Na H."/>
            <person name="Barry K."/>
            <person name="Grigoriev I.V."/>
            <person name="Stajich J.E."/>
            <person name="Kennedy P.G."/>
        </authorList>
    </citation>
    <scope>NUCLEOTIDE SEQUENCE</scope>
    <source>
        <strain evidence="2">S12</strain>
    </source>
</reference>
<evidence type="ECO:0000313" key="3">
    <source>
        <dbReference type="Proteomes" id="UP000719766"/>
    </source>
</evidence>
<protein>
    <submittedName>
        <fullName evidence="2">Uncharacterized protein</fullName>
    </submittedName>
</protein>
<keyword evidence="3" id="KW-1185">Reference proteome</keyword>